<dbReference type="Pfam" id="PF00392">
    <property type="entry name" value="GntR"/>
    <property type="match status" value="1"/>
</dbReference>
<dbReference type="SUPFAM" id="SSF46785">
    <property type="entry name" value="Winged helix' DNA-binding domain"/>
    <property type="match status" value="1"/>
</dbReference>
<dbReference type="EMBL" id="JAPMXC010000005">
    <property type="protein sequence ID" value="MCY0388593.1"/>
    <property type="molecule type" value="Genomic_DNA"/>
</dbReference>
<organism evidence="8 9">
    <name type="scientific">Robbsia betulipollinis</name>
    <dbReference type="NCBI Taxonomy" id="2981849"/>
    <lineage>
        <taxon>Bacteria</taxon>
        <taxon>Pseudomonadati</taxon>
        <taxon>Pseudomonadota</taxon>
        <taxon>Betaproteobacteria</taxon>
        <taxon>Burkholderiales</taxon>
        <taxon>Burkholderiaceae</taxon>
        <taxon>Robbsia</taxon>
    </lineage>
</organism>
<reference evidence="8" key="1">
    <citation type="submission" date="2022-11" db="EMBL/GenBank/DDBJ databases">
        <title>Robbsia betulipollinis sp. nov., isolated from pollen of birch (Betula pendula).</title>
        <authorList>
            <person name="Shi H."/>
            <person name="Ambika Manirajan B."/>
            <person name="Ratering S."/>
            <person name="Geissler-Plaum R."/>
            <person name="Schnell S."/>
        </authorList>
    </citation>
    <scope>NUCLEOTIDE SEQUENCE</scope>
    <source>
        <strain evidence="8">Bb-Pol-6</strain>
    </source>
</reference>
<evidence type="ECO:0000256" key="5">
    <source>
        <dbReference type="ARBA" id="ARBA00023163"/>
    </source>
</evidence>
<comment type="caution">
    <text evidence="8">The sequence shown here is derived from an EMBL/GenBank/DDBJ whole genome shotgun (WGS) entry which is preliminary data.</text>
</comment>
<dbReference type="SUPFAM" id="SSF53383">
    <property type="entry name" value="PLP-dependent transferases"/>
    <property type="match status" value="1"/>
</dbReference>
<sequence length="487" mass="53322">MSSLLENIPAPVGSDQLTLVEQLVQWARRRIDERVFRPGLRMPSIRRLALDKGISRFTVVESYERLVALGYLEARRGSGFYVRERTAAGTPGASSHASRGGREGGALRPPPPSIDVPWLLNNMMHTTASDKGPGLGFLPGRWLDGDLLSNALKALGRLGGQTLLRHGTPQGFLPLRQQLQVRLAELEIGARPEQIVLTSGVTQAIDLISRLYVQPGDAVLVGDPAWFQMFGRFAAQGARLLGVPYTPEGPDLDALESLAETWRPKLLLLNSLLHNPTSTSLSAAQAHRVLQLAERYDFMVVEDDIFGDLLPATVPGTRLASLDQLRRVIYLSSFSKTLAPNLRVGYIACDAALAGTLADQKMLAGMTSPETGERIVYRILTEGHYRRHVEHLRVRLDEVRGVTARALVQAGLTLFNEPQAGLFLWADAHVDSSALTTAGYERGYLLAPGALFSPYQTPSTWMRFNTANCGDPDFLAFLAAYIQQHGA</sequence>
<dbReference type="InterPro" id="IPR036390">
    <property type="entry name" value="WH_DNA-bd_sf"/>
</dbReference>
<feature type="domain" description="HTH gntR-type" evidence="7">
    <location>
        <begin position="17"/>
        <end position="85"/>
    </location>
</feature>
<keyword evidence="8" id="KW-0032">Aminotransferase</keyword>
<keyword evidence="4" id="KW-0238">DNA-binding</keyword>
<dbReference type="InterPro" id="IPR015421">
    <property type="entry name" value="PyrdxlP-dep_Trfase_major"/>
</dbReference>
<evidence type="ECO:0000256" key="6">
    <source>
        <dbReference type="SAM" id="MobiDB-lite"/>
    </source>
</evidence>
<evidence type="ECO:0000256" key="2">
    <source>
        <dbReference type="ARBA" id="ARBA00022898"/>
    </source>
</evidence>
<dbReference type="InterPro" id="IPR015424">
    <property type="entry name" value="PyrdxlP-dep_Trfase"/>
</dbReference>
<dbReference type="SMART" id="SM00345">
    <property type="entry name" value="HTH_GNTR"/>
    <property type="match status" value="1"/>
</dbReference>
<dbReference type="InterPro" id="IPR000524">
    <property type="entry name" value="Tscrpt_reg_HTH_GntR"/>
</dbReference>
<dbReference type="Gene3D" id="1.10.10.10">
    <property type="entry name" value="Winged helix-like DNA-binding domain superfamily/Winged helix DNA-binding domain"/>
    <property type="match status" value="1"/>
</dbReference>
<evidence type="ECO:0000313" key="9">
    <source>
        <dbReference type="Proteomes" id="UP001082899"/>
    </source>
</evidence>
<dbReference type="CDD" id="cd07377">
    <property type="entry name" value="WHTH_GntR"/>
    <property type="match status" value="1"/>
</dbReference>
<feature type="region of interest" description="Disordered" evidence="6">
    <location>
        <begin position="87"/>
        <end position="109"/>
    </location>
</feature>
<gene>
    <name evidence="8" type="ORF">OVY01_15525</name>
</gene>
<keyword evidence="8" id="KW-0808">Transferase</keyword>
<evidence type="ECO:0000259" key="7">
    <source>
        <dbReference type="PROSITE" id="PS50949"/>
    </source>
</evidence>
<dbReference type="InterPro" id="IPR036388">
    <property type="entry name" value="WH-like_DNA-bd_sf"/>
</dbReference>
<keyword evidence="2" id="KW-0663">Pyridoxal phosphate</keyword>
<evidence type="ECO:0000256" key="3">
    <source>
        <dbReference type="ARBA" id="ARBA00023015"/>
    </source>
</evidence>
<dbReference type="CDD" id="cd00609">
    <property type="entry name" value="AAT_like"/>
    <property type="match status" value="1"/>
</dbReference>
<keyword evidence="5" id="KW-0804">Transcription</keyword>
<accession>A0ABT3ZRT4</accession>
<evidence type="ECO:0000313" key="8">
    <source>
        <dbReference type="EMBL" id="MCY0388593.1"/>
    </source>
</evidence>
<keyword evidence="9" id="KW-1185">Reference proteome</keyword>
<keyword evidence="3" id="KW-0805">Transcription regulation</keyword>
<evidence type="ECO:0000256" key="4">
    <source>
        <dbReference type="ARBA" id="ARBA00023125"/>
    </source>
</evidence>
<dbReference type="PANTHER" id="PTHR46577:SF2">
    <property type="entry name" value="TRANSCRIPTIONAL REGULATORY PROTEIN"/>
    <property type="match status" value="1"/>
</dbReference>
<protein>
    <submittedName>
        <fullName evidence="8">PLP-dependent aminotransferase family protein</fullName>
    </submittedName>
</protein>
<evidence type="ECO:0000256" key="1">
    <source>
        <dbReference type="ARBA" id="ARBA00005384"/>
    </source>
</evidence>
<dbReference type="PROSITE" id="PS50949">
    <property type="entry name" value="HTH_GNTR"/>
    <property type="match status" value="1"/>
</dbReference>
<dbReference type="Pfam" id="PF00155">
    <property type="entry name" value="Aminotran_1_2"/>
    <property type="match status" value="1"/>
</dbReference>
<dbReference type="Proteomes" id="UP001082899">
    <property type="component" value="Unassembled WGS sequence"/>
</dbReference>
<dbReference type="RefSeq" id="WP_267848481.1">
    <property type="nucleotide sequence ID" value="NZ_JAPMXC010000005.1"/>
</dbReference>
<dbReference type="GO" id="GO:0008483">
    <property type="term" value="F:transaminase activity"/>
    <property type="evidence" value="ECO:0007669"/>
    <property type="project" value="UniProtKB-KW"/>
</dbReference>
<dbReference type="PANTHER" id="PTHR46577">
    <property type="entry name" value="HTH-TYPE TRANSCRIPTIONAL REGULATORY PROTEIN GABR"/>
    <property type="match status" value="1"/>
</dbReference>
<dbReference type="InterPro" id="IPR004839">
    <property type="entry name" value="Aminotransferase_I/II_large"/>
</dbReference>
<proteinExistence type="inferred from homology"/>
<name>A0ABT3ZRT4_9BURK</name>
<dbReference type="Gene3D" id="3.40.640.10">
    <property type="entry name" value="Type I PLP-dependent aspartate aminotransferase-like (Major domain)"/>
    <property type="match status" value="1"/>
</dbReference>
<dbReference type="InterPro" id="IPR051446">
    <property type="entry name" value="HTH_trans_reg/aminotransferase"/>
</dbReference>
<comment type="similarity">
    <text evidence="1">In the C-terminal section; belongs to the class-I pyridoxal-phosphate-dependent aminotransferase family.</text>
</comment>